<dbReference type="Pfam" id="PF01614">
    <property type="entry name" value="IclR_C"/>
    <property type="match status" value="1"/>
</dbReference>
<dbReference type="Gene3D" id="3.30.450.40">
    <property type="match status" value="1"/>
</dbReference>
<accession>A0A4R5YP50</accession>
<dbReference type="EMBL" id="SMZT01000001">
    <property type="protein sequence ID" value="TDL46452.1"/>
    <property type="molecule type" value="Genomic_DNA"/>
</dbReference>
<evidence type="ECO:0000256" key="1">
    <source>
        <dbReference type="ARBA" id="ARBA00023015"/>
    </source>
</evidence>
<dbReference type="PANTHER" id="PTHR30136">
    <property type="entry name" value="HELIX-TURN-HELIX TRANSCRIPTIONAL REGULATOR, ICLR FAMILY"/>
    <property type="match status" value="1"/>
</dbReference>
<dbReference type="InterPro" id="IPR036390">
    <property type="entry name" value="WH_DNA-bd_sf"/>
</dbReference>
<dbReference type="PROSITE" id="PS51078">
    <property type="entry name" value="ICLR_ED"/>
    <property type="match status" value="1"/>
</dbReference>
<dbReference type="Pfam" id="PF09339">
    <property type="entry name" value="HTH_IclR"/>
    <property type="match status" value="1"/>
</dbReference>
<dbReference type="PANTHER" id="PTHR30136:SF7">
    <property type="entry name" value="HTH-TYPE TRANSCRIPTIONAL REGULATOR KDGR-RELATED"/>
    <property type="match status" value="1"/>
</dbReference>
<dbReference type="SUPFAM" id="SSF55781">
    <property type="entry name" value="GAF domain-like"/>
    <property type="match status" value="1"/>
</dbReference>
<sequence length="253" mass="27343">MATDRSGTAGKALGVLTLLGEFPRGATTGQIAEATGYPFTTAYRLLNTLVDADFATYDAGDKRYRLGLRVFQLGQKLAHHRGFEGSAVPVLQRLTEDTGESSVLHVLDGDRSLTVHKVDGPQFRTTTDPGDRGPLHTTASGKVLLAFAEPTVRKHLLATIELIPRTERSITDRAELIRQIEQVRAQGWAAQSEENDIGMAAIAAPVLSVGNRLIGSVTLAAPMARVDLEGLRRHLPRLQEATTELAATLPHRP</sequence>
<protein>
    <submittedName>
        <fullName evidence="6">IclR family transcriptional regulator</fullName>
    </submittedName>
</protein>
<evidence type="ECO:0000313" key="6">
    <source>
        <dbReference type="EMBL" id="TDL46452.1"/>
    </source>
</evidence>
<name>A0A4R5YP50_KOCRO</name>
<feature type="domain" description="IclR-ED" evidence="5">
    <location>
        <begin position="69"/>
        <end position="251"/>
    </location>
</feature>
<evidence type="ECO:0000256" key="3">
    <source>
        <dbReference type="ARBA" id="ARBA00023163"/>
    </source>
</evidence>
<dbReference type="GO" id="GO:0045892">
    <property type="term" value="P:negative regulation of DNA-templated transcription"/>
    <property type="evidence" value="ECO:0007669"/>
    <property type="project" value="TreeGrafter"/>
</dbReference>
<dbReference type="InterPro" id="IPR005471">
    <property type="entry name" value="Tscrpt_reg_IclR_N"/>
</dbReference>
<dbReference type="Proteomes" id="UP000295163">
    <property type="component" value="Unassembled WGS sequence"/>
</dbReference>
<feature type="domain" description="HTH iclR-type" evidence="4">
    <location>
        <begin position="6"/>
        <end position="68"/>
    </location>
</feature>
<keyword evidence="3" id="KW-0804">Transcription</keyword>
<evidence type="ECO:0000259" key="5">
    <source>
        <dbReference type="PROSITE" id="PS51078"/>
    </source>
</evidence>
<evidence type="ECO:0000256" key="2">
    <source>
        <dbReference type="ARBA" id="ARBA00023125"/>
    </source>
</evidence>
<dbReference type="AlphaFoldDB" id="A0A4R5YP50"/>
<evidence type="ECO:0000259" key="4">
    <source>
        <dbReference type="PROSITE" id="PS51077"/>
    </source>
</evidence>
<evidence type="ECO:0000313" key="7">
    <source>
        <dbReference type="Proteomes" id="UP000295163"/>
    </source>
</evidence>
<gene>
    <name evidence="6" type="ORF">E2R59_00015</name>
</gene>
<dbReference type="GeneID" id="64345777"/>
<dbReference type="PROSITE" id="PS51077">
    <property type="entry name" value="HTH_ICLR"/>
    <property type="match status" value="1"/>
</dbReference>
<dbReference type="Gene3D" id="1.10.10.10">
    <property type="entry name" value="Winged helix-like DNA-binding domain superfamily/Winged helix DNA-binding domain"/>
    <property type="match status" value="1"/>
</dbReference>
<dbReference type="SUPFAM" id="SSF46785">
    <property type="entry name" value="Winged helix' DNA-binding domain"/>
    <property type="match status" value="1"/>
</dbReference>
<dbReference type="RefSeq" id="WP_133408734.1">
    <property type="nucleotide sequence ID" value="NZ_SMZT01000001.1"/>
</dbReference>
<proteinExistence type="predicted"/>
<dbReference type="GO" id="GO:0003677">
    <property type="term" value="F:DNA binding"/>
    <property type="evidence" value="ECO:0007669"/>
    <property type="project" value="UniProtKB-KW"/>
</dbReference>
<organism evidence="6 7">
    <name type="scientific">Kocuria rosea</name>
    <name type="common">Deinococcus erythromyxa</name>
    <name type="synonym">Micrococcus rubens</name>
    <dbReference type="NCBI Taxonomy" id="1275"/>
    <lineage>
        <taxon>Bacteria</taxon>
        <taxon>Bacillati</taxon>
        <taxon>Actinomycetota</taxon>
        <taxon>Actinomycetes</taxon>
        <taxon>Micrococcales</taxon>
        <taxon>Micrococcaceae</taxon>
        <taxon>Kocuria</taxon>
    </lineage>
</organism>
<keyword evidence="1" id="KW-0805">Transcription regulation</keyword>
<comment type="caution">
    <text evidence="6">The sequence shown here is derived from an EMBL/GenBank/DDBJ whole genome shotgun (WGS) entry which is preliminary data.</text>
</comment>
<dbReference type="InterPro" id="IPR036388">
    <property type="entry name" value="WH-like_DNA-bd_sf"/>
</dbReference>
<dbReference type="InterPro" id="IPR050707">
    <property type="entry name" value="HTH_MetabolicPath_Reg"/>
</dbReference>
<dbReference type="GO" id="GO:0003700">
    <property type="term" value="F:DNA-binding transcription factor activity"/>
    <property type="evidence" value="ECO:0007669"/>
    <property type="project" value="TreeGrafter"/>
</dbReference>
<dbReference type="InterPro" id="IPR029016">
    <property type="entry name" value="GAF-like_dom_sf"/>
</dbReference>
<reference evidence="6 7" key="1">
    <citation type="submission" date="2019-03" db="EMBL/GenBank/DDBJ databases">
        <title>Genome Sequencing and Assembly of Various Microbes Isolated from Partially Reclaimed Soil and Acid Mine Drainage (AMD) Site.</title>
        <authorList>
            <person name="Steinbock B."/>
            <person name="Bechtold R."/>
            <person name="Sevigny J.L."/>
            <person name="Thomas D."/>
            <person name="Cuthill L.R."/>
            <person name="Aveiro Johannsen E.J."/>
            <person name="Thomas K."/>
            <person name="Ghosh A."/>
        </authorList>
    </citation>
    <scope>NUCLEOTIDE SEQUENCE [LARGE SCALE GENOMIC DNA]</scope>
    <source>
        <strain evidence="6 7">S-A3</strain>
    </source>
</reference>
<dbReference type="InterPro" id="IPR014757">
    <property type="entry name" value="Tscrpt_reg_IclR_C"/>
</dbReference>
<dbReference type="SMART" id="SM00346">
    <property type="entry name" value="HTH_ICLR"/>
    <property type="match status" value="1"/>
</dbReference>
<keyword evidence="2" id="KW-0238">DNA-binding</keyword>